<sequence length="349" mass="40574">MRLCPLNRSVRSVPSRGMHGALQLSAILFCRWRYTPCMIRDVAKPLRSDGKTVSTRVRNELPVFSFYWPFCYHRFKETPVRVPCKMDDEKLLKIVRNYEFLYNLKHPKYMDNVKKDIAWKEIAEQLKQSAVACKKRWQCLRDSYRRALNKKKGKTGEAAKNIKPWKYEEEMLFVTPFFVERKAQDYVGLTSDDESSDIFDENSAAINIKDNETNVSDTSYTRLADEDSEKPHTQNKNTKKKVVKRISLRRKPFPTAVLLAKLVNNQNKLAPQRGHDELDRFFLSISDTVKKFSTYEQALAKQRIFSLVSEMEIEQLASSSSTSCLFKTSPQWTITNTIEAASPQDQNLQ</sequence>
<dbReference type="EMBL" id="CAKASE010000081">
    <property type="protein sequence ID" value="CAG9583312.1"/>
    <property type="molecule type" value="Genomic_DNA"/>
</dbReference>
<keyword evidence="6" id="KW-1185">Reference proteome</keyword>
<dbReference type="InterPro" id="IPR039353">
    <property type="entry name" value="TF_Adf1"/>
</dbReference>
<feature type="domain" description="MADF" evidence="3">
    <location>
        <begin position="90"/>
        <end position="179"/>
    </location>
</feature>
<evidence type="ECO:0000313" key="5">
    <source>
        <dbReference type="EMBL" id="CAG9583312.1"/>
    </source>
</evidence>
<dbReference type="GO" id="GO:0005634">
    <property type="term" value="C:nucleus"/>
    <property type="evidence" value="ECO:0007669"/>
    <property type="project" value="UniProtKB-SubCell"/>
</dbReference>
<dbReference type="SMART" id="SM00595">
    <property type="entry name" value="MADF"/>
    <property type="match status" value="1"/>
</dbReference>
<evidence type="ECO:0000256" key="2">
    <source>
        <dbReference type="SAM" id="MobiDB-lite"/>
    </source>
</evidence>
<dbReference type="AlphaFoldDB" id="A0A8J2R3E3"/>
<gene>
    <name evidence="5" type="ORF">DCHRY22_LOCUS14723</name>
</gene>
<dbReference type="PANTHER" id="PTHR12243">
    <property type="entry name" value="MADF DOMAIN TRANSCRIPTION FACTOR"/>
    <property type="match status" value="1"/>
</dbReference>
<dbReference type="InterPro" id="IPR004210">
    <property type="entry name" value="BESS_motif"/>
</dbReference>
<comment type="caution">
    <text evidence="5">The sequence shown here is derived from an EMBL/GenBank/DDBJ whole genome shotgun (WGS) entry which is preliminary data.</text>
</comment>
<evidence type="ECO:0000259" key="3">
    <source>
        <dbReference type="PROSITE" id="PS51029"/>
    </source>
</evidence>
<organism evidence="5 6">
    <name type="scientific">Danaus chrysippus</name>
    <name type="common">African queen</name>
    <dbReference type="NCBI Taxonomy" id="151541"/>
    <lineage>
        <taxon>Eukaryota</taxon>
        <taxon>Metazoa</taxon>
        <taxon>Ecdysozoa</taxon>
        <taxon>Arthropoda</taxon>
        <taxon>Hexapoda</taxon>
        <taxon>Insecta</taxon>
        <taxon>Pterygota</taxon>
        <taxon>Neoptera</taxon>
        <taxon>Endopterygota</taxon>
        <taxon>Lepidoptera</taxon>
        <taxon>Glossata</taxon>
        <taxon>Ditrysia</taxon>
        <taxon>Papilionoidea</taxon>
        <taxon>Nymphalidae</taxon>
        <taxon>Danainae</taxon>
        <taxon>Danaini</taxon>
        <taxon>Danaina</taxon>
        <taxon>Danaus</taxon>
        <taxon>Anosia</taxon>
    </lineage>
</organism>
<dbReference type="GO" id="GO:0003677">
    <property type="term" value="F:DNA binding"/>
    <property type="evidence" value="ECO:0007669"/>
    <property type="project" value="InterPro"/>
</dbReference>
<dbReference type="Pfam" id="PF10545">
    <property type="entry name" value="MADF_DNA_bdg"/>
    <property type="match status" value="1"/>
</dbReference>
<dbReference type="Pfam" id="PF02944">
    <property type="entry name" value="BESS"/>
    <property type="match status" value="1"/>
</dbReference>
<name>A0A8J2R3E3_9NEOP</name>
<protein>
    <submittedName>
        <fullName evidence="5">(African queen) hypothetical protein</fullName>
    </submittedName>
</protein>
<feature type="domain" description="BESS" evidence="4">
    <location>
        <begin position="275"/>
        <end position="314"/>
    </location>
</feature>
<comment type="subcellular location">
    <subcellularLocation>
        <location evidence="1">Nucleus</location>
    </subcellularLocation>
</comment>
<dbReference type="Proteomes" id="UP000789524">
    <property type="component" value="Unassembled WGS sequence"/>
</dbReference>
<reference evidence="5" key="1">
    <citation type="submission" date="2021-09" db="EMBL/GenBank/DDBJ databases">
        <authorList>
            <person name="Martin H S."/>
        </authorList>
    </citation>
    <scope>NUCLEOTIDE SEQUENCE</scope>
</reference>
<dbReference type="InterPro" id="IPR006578">
    <property type="entry name" value="MADF-dom"/>
</dbReference>
<evidence type="ECO:0000256" key="1">
    <source>
        <dbReference type="PROSITE-ProRule" id="PRU00371"/>
    </source>
</evidence>
<dbReference type="PROSITE" id="PS51031">
    <property type="entry name" value="BESS"/>
    <property type="match status" value="1"/>
</dbReference>
<evidence type="ECO:0000313" key="6">
    <source>
        <dbReference type="Proteomes" id="UP000789524"/>
    </source>
</evidence>
<feature type="region of interest" description="Disordered" evidence="2">
    <location>
        <begin position="217"/>
        <end position="241"/>
    </location>
</feature>
<feature type="compositionally biased region" description="Basic and acidic residues" evidence="2">
    <location>
        <begin position="223"/>
        <end position="232"/>
    </location>
</feature>
<dbReference type="OrthoDB" id="6433782at2759"/>
<dbReference type="PANTHER" id="PTHR12243:SF67">
    <property type="entry name" value="COREPRESSOR OF PANGOLIN, ISOFORM A-RELATED"/>
    <property type="match status" value="1"/>
</dbReference>
<evidence type="ECO:0000259" key="4">
    <source>
        <dbReference type="PROSITE" id="PS51031"/>
    </source>
</evidence>
<accession>A0A8J2R3E3</accession>
<proteinExistence type="predicted"/>
<keyword evidence="1" id="KW-0539">Nucleus</keyword>
<dbReference type="PROSITE" id="PS51029">
    <property type="entry name" value="MADF"/>
    <property type="match status" value="1"/>
</dbReference>